<feature type="compositionally biased region" description="Polar residues" evidence="7">
    <location>
        <begin position="256"/>
        <end position="268"/>
    </location>
</feature>
<dbReference type="PANTHER" id="PTHR10828">
    <property type="entry name" value="M-PHASE INDUCER PHOSPHATASE DUAL SPECIFICITY PHOSPHATASE CDC25"/>
    <property type="match status" value="1"/>
</dbReference>
<evidence type="ECO:0000256" key="6">
    <source>
        <dbReference type="RuleBase" id="RU368028"/>
    </source>
</evidence>
<evidence type="ECO:0000259" key="8">
    <source>
        <dbReference type="PROSITE" id="PS50206"/>
    </source>
</evidence>
<dbReference type="SUPFAM" id="SSF52821">
    <property type="entry name" value="Rhodanese/Cell cycle control phosphatase"/>
    <property type="match status" value="1"/>
</dbReference>
<dbReference type="EC" id="3.1.3.48" evidence="6"/>
<dbReference type="InterPro" id="IPR036873">
    <property type="entry name" value="Rhodanese-like_dom_sf"/>
</dbReference>
<comment type="caution">
    <text evidence="9">The sequence shown here is derived from an EMBL/GenBank/DDBJ whole genome shotgun (WGS) entry which is preliminary data.</text>
</comment>
<evidence type="ECO:0000313" key="9">
    <source>
        <dbReference type="EMBL" id="KAK8026785.1"/>
    </source>
</evidence>
<name>A0ABR1S4K5_9PEZI</name>
<feature type="domain" description="Rhodanese" evidence="8">
    <location>
        <begin position="386"/>
        <end position="484"/>
    </location>
</feature>
<keyword evidence="6" id="KW-0498">Mitosis</keyword>
<keyword evidence="2 6" id="KW-0132">Cell division</keyword>
<evidence type="ECO:0000256" key="1">
    <source>
        <dbReference type="ARBA" id="ARBA00011065"/>
    </source>
</evidence>
<feature type="region of interest" description="Disordered" evidence="7">
    <location>
        <begin position="1"/>
        <end position="25"/>
    </location>
</feature>
<proteinExistence type="inferred from homology"/>
<dbReference type="PROSITE" id="PS50206">
    <property type="entry name" value="RHODANESE_3"/>
    <property type="match status" value="1"/>
</dbReference>
<dbReference type="PANTHER" id="PTHR10828:SF17">
    <property type="entry name" value="PROTEIN-TYROSINE-PHOSPHATASE"/>
    <property type="match status" value="1"/>
</dbReference>
<dbReference type="InterPro" id="IPR000751">
    <property type="entry name" value="MPI_Phosphatase"/>
</dbReference>
<dbReference type="PRINTS" id="PR00716">
    <property type="entry name" value="MPIPHPHTASE"/>
</dbReference>
<feature type="region of interest" description="Disordered" evidence="7">
    <location>
        <begin position="530"/>
        <end position="553"/>
    </location>
</feature>
<organism evidence="9 10">
    <name type="scientific">Apiospora marii</name>
    <dbReference type="NCBI Taxonomy" id="335849"/>
    <lineage>
        <taxon>Eukaryota</taxon>
        <taxon>Fungi</taxon>
        <taxon>Dikarya</taxon>
        <taxon>Ascomycota</taxon>
        <taxon>Pezizomycotina</taxon>
        <taxon>Sordariomycetes</taxon>
        <taxon>Xylariomycetidae</taxon>
        <taxon>Amphisphaeriales</taxon>
        <taxon>Apiosporaceae</taxon>
        <taxon>Apiospora</taxon>
    </lineage>
</organism>
<dbReference type="Gene3D" id="3.40.250.10">
    <property type="entry name" value="Rhodanese-like domain"/>
    <property type="match status" value="1"/>
</dbReference>
<keyword evidence="5 6" id="KW-0131">Cell cycle</keyword>
<keyword evidence="3 6" id="KW-0378">Hydrolase</keyword>
<sequence>MDASSPLAAMHPAPPPTWGQSHDIYRSHSHYNNSNPFGSALNIRDHLQRSKPDYFSLKSARGSSPTASLAADLSQNFRIDAEGSPRFPTPRRALFTSNMMGGIEGREYITTPPLPASSSPVPMSVGDMMEMDISPLPHKSLYPNATIQVTSPTPGEMIDDDDDDDSMMMESPIAMSRPPSMTTLEPPKPLVTDSRKRLALRRPSLSRAKGHSAIGISGRSHAENQLSAFRFGSENRVPSGLSLGECFQDSPPQLRRPQTANSPDSNEPASLRPKPQFASLTGTRNGSPISSHSRRPSNPFQRRPRQYRRSLSMFENPADLVKPKKEEPVPASSLQSVMDIEDVQDPGLPHFFPEGDNECSIPRISRETFLDVMDGKYSQEYTQRMVIDCRFEYEYEGGHIDGAINYNDKELLARHLFEQPMEGKVLLIFHCEYSAHRAPLMARHIRSEDRTVNAEHYPHLTYPEVYLLDGGYSEFFIEHPSRCYPQSYVEMNDSEHVMTCEREMGKLQQKRKGLNRARTFAFGARESMIDESPTAPGRCHDSPGSMIGNSPILGVDRTTTRRMASY</sequence>
<feature type="compositionally biased region" description="Polar residues" evidence="7">
    <location>
        <begin position="278"/>
        <end position="300"/>
    </location>
</feature>
<dbReference type="EMBL" id="JAQQWI010000007">
    <property type="protein sequence ID" value="KAK8026785.1"/>
    <property type="molecule type" value="Genomic_DNA"/>
</dbReference>
<feature type="region of interest" description="Disordered" evidence="7">
    <location>
        <begin position="173"/>
        <end position="219"/>
    </location>
</feature>
<evidence type="ECO:0000256" key="2">
    <source>
        <dbReference type="ARBA" id="ARBA00022618"/>
    </source>
</evidence>
<keyword evidence="10" id="KW-1185">Reference proteome</keyword>
<evidence type="ECO:0000256" key="3">
    <source>
        <dbReference type="ARBA" id="ARBA00022801"/>
    </source>
</evidence>
<dbReference type="SMART" id="SM00450">
    <property type="entry name" value="RHOD"/>
    <property type="match status" value="1"/>
</dbReference>
<comment type="similarity">
    <text evidence="1 6">Belongs to the MPI phosphatase family.</text>
</comment>
<keyword evidence="4 6" id="KW-0904">Protein phosphatase</keyword>
<dbReference type="Proteomes" id="UP001396898">
    <property type="component" value="Unassembled WGS sequence"/>
</dbReference>
<evidence type="ECO:0000256" key="5">
    <source>
        <dbReference type="ARBA" id="ARBA00023306"/>
    </source>
</evidence>
<comment type="catalytic activity">
    <reaction evidence="6">
        <text>O-phospho-L-tyrosyl-[protein] + H2O = L-tyrosyl-[protein] + phosphate</text>
        <dbReference type="Rhea" id="RHEA:10684"/>
        <dbReference type="Rhea" id="RHEA-COMP:10136"/>
        <dbReference type="Rhea" id="RHEA-COMP:20101"/>
        <dbReference type="ChEBI" id="CHEBI:15377"/>
        <dbReference type="ChEBI" id="CHEBI:43474"/>
        <dbReference type="ChEBI" id="CHEBI:46858"/>
        <dbReference type="ChEBI" id="CHEBI:61978"/>
        <dbReference type="EC" id="3.1.3.48"/>
    </reaction>
</comment>
<feature type="region of interest" description="Disordered" evidence="7">
    <location>
        <begin position="240"/>
        <end position="304"/>
    </location>
</feature>
<dbReference type="CDD" id="cd01530">
    <property type="entry name" value="Cdc25"/>
    <property type="match status" value="1"/>
</dbReference>
<protein>
    <recommendedName>
        <fullName evidence="6">M-phase inducer phosphatase</fullName>
        <ecNumber evidence="6">3.1.3.48</ecNumber>
    </recommendedName>
</protein>
<dbReference type="Pfam" id="PF00581">
    <property type="entry name" value="Rhodanese"/>
    <property type="match status" value="1"/>
</dbReference>
<evidence type="ECO:0000256" key="7">
    <source>
        <dbReference type="SAM" id="MobiDB-lite"/>
    </source>
</evidence>
<dbReference type="InterPro" id="IPR001763">
    <property type="entry name" value="Rhodanese-like_dom"/>
</dbReference>
<accession>A0ABR1S4K5</accession>
<reference evidence="9 10" key="1">
    <citation type="submission" date="2023-01" db="EMBL/GenBank/DDBJ databases">
        <title>Analysis of 21 Apiospora genomes using comparative genomics revels a genus with tremendous synthesis potential of carbohydrate active enzymes and secondary metabolites.</title>
        <authorList>
            <person name="Sorensen T."/>
        </authorList>
    </citation>
    <scope>NUCLEOTIDE SEQUENCE [LARGE SCALE GENOMIC DNA]</scope>
    <source>
        <strain evidence="9 10">CBS 20057</strain>
    </source>
</reference>
<comment type="function">
    <text evidence="6">Tyrosine protein phosphatase which functions as a dosage-dependent inducer of mitotic progression.</text>
</comment>
<evidence type="ECO:0000313" key="10">
    <source>
        <dbReference type="Proteomes" id="UP001396898"/>
    </source>
</evidence>
<gene>
    <name evidence="9" type="ORF">PG991_003841</name>
</gene>
<evidence type="ECO:0000256" key="4">
    <source>
        <dbReference type="ARBA" id="ARBA00022912"/>
    </source>
</evidence>